<dbReference type="CDD" id="cd03397">
    <property type="entry name" value="PAP2_acid_phosphatase"/>
    <property type="match status" value="1"/>
</dbReference>
<gene>
    <name evidence="3" type="ORF">AABD74_07970</name>
</gene>
<dbReference type="Gene3D" id="1.20.144.10">
    <property type="entry name" value="Phosphatidic acid phosphatase type 2/haloperoxidase"/>
    <property type="match status" value="1"/>
</dbReference>
<reference evidence="3 4" key="1">
    <citation type="submission" date="2024-03" db="EMBL/GenBank/DDBJ databases">
        <title>Flavobacterium soyae.</title>
        <authorList>
            <person name="Zheng W."/>
        </authorList>
    </citation>
    <scope>NUCLEOTIDE SEQUENCE [LARGE SCALE GENOMIC DNA]</scope>
    <source>
        <strain evidence="3 4">55</strain>
    </source>
</reference>
<dbReference type="RefSeq" id="WP_406845181.1">
    <property type="nucleotide sequence ID" value="NZ_CP150845.1"/>
</dbReference>
<dbReference type="InterPro" id="IPR001011">
    <property type="entry name" value="Acid_Pase_classA_bac"/>
</dbReference>
<evidence type="ECO:0000313" key="4">
    <source>
        <dbReference type="Proteomes" id="UP001623852"/>
    </source>
</evidence>
<dbReference type="EC" id="3.1.3.2" evidence="1"/>
<dbReference type="EMBL" id="CP150845">
    <property type="protein sequence ID" value="WYZ21389.1"/>
    <property type="molecule type" value="Genomic_DNA"/>
</dbReference>
<dbReference type="Pfam" id="PF01569">
    <property type="entry name" value="PAP2"/>
    <property type="match status" value="1"/>
</dbReference>
<feature type="domain" description="Phosphatidic acid phosphatase type 2/haloperoxidase" evidence="2">
    <location>
        <begin position="119"/>
        <end position="233"/>
    </location>
</feature>
<dbReference type="Proteomes" id="UP001623852">
    <property type="component" value="Chromosome"/>
</dbReference>
<accession>A0ABZ2UM60</accession>
<dbReference type="InterPro" id="IPR036938">
    <property type="entry name" value="PAP2/HPO_sf"/>
</dbReference>
<dbReference type="PRINTS" id="PR00483">
    <property type="entry name" value="BACPHPHTASE"/>
</dbReference>
<dbReference type="SMART" id="SM00014">
    <property type="entry name" value="acidPPc"/>
    <property type="match status" value="1"/>
</dbReference>
<sequence>MGLKIIHIISKLVRKSFKRNNVISKFTTVEQLRAIMPGLLYGYLSEEEMPNSLELLSPPPEIASRAYEIDLEYAKKAVESNDKVRFLKAASDADLSFPIAAKCFGAVLEIEIDEQNTPKLYTLMRRVMTDAGLSTYAAKNYYNRVRPFVVNSSKTCTPDQEEILRKVGSFPSGHAAVGCAWSLILIEIFPHNKEAILKRGYDFGESRVVCNAHWHSDVEMGRIMGKATVECLFANQSFREDLVGVKEEMFEVLAAVRNKKDVN</sequence>
<name>A0ABZ2UM60_9FLAO</name>
<evidence type="ECO:0000256" key="1">
    <source>
        <dbReference type="PIRNR" id="PIRNR000897"/>
    </source>
</evidence>
<organism evidence="3 4">
    <name type="scientific">Flavobacterium soyae</name>
    <dbReference type="NCBI Taxonomy" id="2903098"/>
    <lineage>
        <taxon>Bacteria</taxon>
        <taxon>Pseudomonadati</taxon>
        <taxon>Bacteroidota</taxon>
        <taxon>Flavobacteriia</taxon>
        <taxon>Flavobacteriales</taxon>
        <taxon>Flavobacteriaceae</taxon>
        <taxon>Flavobacterium</taxon>
    </lineage>
</organism>
<proteinExistence type="inferred from homology"/>
<keyword evidence="1" id="KW-0378">Hydrolase</keyword>
<dbReference type="PIRSF" id="PIRSF000897">
    <property type="entry name" value="Acid_Ptase_ClsA"/>
    <property type="match status" value="1"/>
</dbReference>
<evidence type="ECO:0000259" key="2">
    <source>
        <dbReference type="SMART" id="SM00014"/>
    </source>
</evidence>
<protein>
    <recommendedName>
        <fullName evidence="1">Acid phosphatase</fullName>
        <ecNumber evidence="1">3.1.3.2</ecNumber>
    </recommendedName>
</protein>
<keyword evidence="4" id="KW-1185">Reference proteome</keyword>
<dbReference type="InterPro" id="IPR000326">
    <property type="entry name" value="PAP2/HPO"/>
</dbReference>
<comment type="similarity">
    <text evidence="1">Belongs to the class A bacterial acid phosphatase family.</text>
</comment>
<dbReference type="SUPFAM" id="SSF48317">
    <property type="entry name" value="Acid phosphatase/Vanadium-dependent haloperoxidase"/>
    <property type="match status" value="1"/>
</dbReference>
<comment type="catalytic activity">
    <reaction evidence="1">
        <text>a phosphate monoester + H2O = an alcohol + phosphate</text>
        <dbReference type="Rhea" id="RHEA:15017"/>
        <dbReference type="ChEBI" id="CHEBI:15377"/>
        <dbReference type="ChEBI" id="CHEBI:30879"/>
        <dbReference type="ChEBI" id="CHEBI:43474"/>
        <dbReference type="ChEBI" id="CHEBI:67140"/>
        <dbReference type="EC" id="3.1.3.2"/>
    </reaction>
</comment>
<evidence type="ECO:0000313" key="3">
    <source>
        <dbReference type="EMBL" id="WYZ21389.1"/>
    </source>
</evidence>